<evidence type="ECO:0000256" key="1">
    <source>
        <dbReference type="SAM" id="MobiDB-lite"/>
    </source>
</evidence>
<evidence type="ECO:0000313" key="2">
    <source>
        <dbReference type="EMBL" id="KAJ8789471.1"/>
    </source>
</evidence>
<proteinExistence type="predicted"/>
<feature type="region of interest" description="Disordered" evidence="1">
    <location>
        <begin position="1"/>
        <end position="70"/>
    </location>
</feature>
<organism evidence="2 3">
    <name type="scientific">Eschrichtius robustus</name>
    <name type="common">California gray whale</name>
    <name type="synonym">Eschrichtius gibbosus</name>
    <dbReference type="NCBI Taxonomy" id="9764"/>
    <lineage>
        <taxon>Eukaryota</taxon>
        <taxon>Metazoa</taxon>
        <taxon>Chordata</taxon>
        <taxon>Craniata</taxon>
        <taxon>Vertebrata</taxon>
        <taxon>Euteleostomi</taxon>
        <taxon>Mammalia</taxon>
        <taxon>Eutheria</taxon>
        <taxon>Laurasiatheria</taxon>
        <taxon>Artiodactyla</taxon>
        <taxon>Whippomorpha</taxon>
        <taxon>Cetacea</taxon>
        <taxon>Mysticeti</taxon>
        <taxon>Eschrichtiidae</taxon>
        <taxon>Eschrichtius</taxon>
    </lineage>
</organism>
<gene>
    <name evidence="2" type="ORF">J1605_021998</name>
</gene>
<dbReference type="Proteomes" id="UP001159641">
    <property type="component" value="Unassembled WGS sequence"/>
</dbReference>
<accession>A0AB34HEM6</accession>
<feature type="region of interest" description="Disordered" evidence="1">
    <location>
        <begin position="199"/>
        <end position="224"/>
    </location>
</feature>
<keyword evidence="3" id="KW-1185">Reference proteome</keyword>
<dbReference type="EMBL" id="JAIQCJ010001425">
    <property type="protein sequence ID" value="KAJ8789471.1"/>
    <property type="molecule type" value="Genomic_DNA"/>
</dbReference>
<sequence length="224" mass="24086">MSCCLKIPRPRQGTGTQARLAVPLPQRGQGASRRPGSAAELGDGTARWSLAGREPGAVPGRRGLGGRAPGRLRQLRSGFAAVRWGWPRSSGRPPESQRTPHVSSPRSPRPRSSPLLRAAATPPAPRHACAIVSWPWARWEPPYPRSAALRLAAFRPGAPLFPHAGGSPHPASDGHLFTQFCVYFTADAWPPPVRTRSLPFRPVNGPPHPLRVPGQPRGTSQPLC</sequence>
<reference evidence="2 3" key="1">
    <citation type="submission" date="2022-11" db="EMBL/GenBank/DDBJ databases">
        <title>Whole genome sequence of Eschrichtius robustus ER-17-0199.</title>
        <authorList>
            <person name="Bruniche-Olsen A."/>
            <person name="Black A.N."/>
            <person name="Fields C.J."/>
            <person name="Walden K."/>
            <person name="Dewoody J.A."/>
        </authorList>
    </citation>
    <scope>NUCLEOTIDE SEQUENCE [LARGE SCALE GENOMIC DNA]</scope>
    <source>
        <strain evidence="2">ER-17-0199</strain>
        <tissue evidence="2">Blubber</tissue>
    </source>
</reference>
<protein>
    <submittedName>
        <fullName evidence="2">Uncharacterized protein</fullName>
    </submittedName>
</protein>
<feature type="region of interest" description="Disordered" evidence="1">
    <location>
        <begin position="84"/>
        <end position="122"/>
    </location>
</feature>
<evidence type="ECO:0000313" key="3">
    <source>
        <dbReference type="Proteomes" id="UP001159641"/>
    </source>
</evidence>
<name>A0AB34HEM6_ESCRO</name>
<dbReference type="AlphaFoldDB" id="A0AB34HEM6"/>
<feature type="compositionally biased region" description="Low complexity" evidence="1">
    <location>
        <begin position="103"/>
        <end position="122"/>
    </location>
</feature>
<comment type="caution">
    <text evidence="2">The sequence shown here is derived from an EMBL/GenBank/DDBJ whole genome shotgun (WGS) entry which is preliminary data.</text>
</comment>